<dbReference type="SUPFAM" id="SSF55729">
    <property type="entry name" value="Acyl-CoA N-acyltransferases (Nat)"/>
    <property type="match status" value="1"/>
</dbReference>
<dbReference type="STRING" id="1313296.SAMN05661091_1719"/>
<dbReference type="InterPro" id="IPR000182">
    <property type="entry name" value="GNAT_dom"/>
</dbReference>
<dbReference type="CDD" id="cd04301">
    <property type="entry name" value="NAT_SF"/>
    <property type="match status" value="1"/>
</dbReference>
<dbReference type="Proteomes" id="UP000192940">
    <property type="component" value="Chromosome I"/>
</dbReference>
<dbReference type="AlphaFoldDB" id="A0A1X7H570"/>
<name>A0A1X7H570_9BACL</name>
<dbReference type="PROSITE" id="PS51186">
    <property type="entry name" value="GNAT"/>
    <property type="match status" value="1"/>
</dbReference>
<dbReference type="InterPro" id="IPR016181">
    <property type="entry name" value="Acyl_CoA_acyltransferase"/>
</dbReference>
<gene>
    <name evidence="2" type="ORF">SAMN05661091_1719</name>
</gene>
<reference evidence="2 3" key="1">
    <citation type="submission" date="2017-04" db="EMBL/GenBank/DDBJ databases">
        <authorList>
            <person name="Afonso C.L."/>
            <person name="Miller P.J."/>
            <person name="Scott M.A."/>
            <person name="Spackman E."/>
            <person name="Goraichik I."/>
            <person name="Dimitrov K.M."/>
            <person name="Suarez D.L."/>
            <person name="Swayne D.E."/>
        </authorList>
    </citation>
    <scope>NUCLEOTIDE SEQUENCE [LARGE SCALE GENOMIC DNA]</scope>
    <source>
        <strain evidence="2 3">N3/975</strain>
    </source>
</reference>
<dbReference type="PANTHER" id="PTHR43617">
    <property type="entry name" value="L-AMINO ACID N-ACETYLTRANSFERASE"/>
    <property type="match status" value="1"/>
</dbReference>
<dbReference type="GO" id="GO:0016747">
    <property type="term" value="F:acyltransferase activity, transferring groups other than amino-acyl groups"/>
    <property type="evidence" value="ECO:0007669"/>
    <property type="project" value="InterPro"/>
</dbReference>
<accession>A0A1X7H570</accession>
<dbReference type="InterPro" id="IPR050276">
    <property type="entry name" value="MshD_Acetyltransferase"/>
</dbReference>
<organism evidence="2 3">
    <name type="scientific">Paenibacillus uliginis N3/975</name>
    <dbReference type="NCBI Taxonomy" id="1313296"/>
    <lineage>
        <taxon>Bacteria</taxon>
        <taxon>Bacillati</taxon>
        <taxon>Bacillota</taxon>
        <taxon>Bacilli</taxon>
        <taxon>Bacillales</taxon>
        <taxon>Paenibacillaceae</taxon>
        <taxon>Paenibacillus</taxon>
    </lineage>
</organism>
<proteinExistence type="predicted"/>
<evidence type="ECO:0000313" key="2">
    <source>
        <dbReference type="EMBL" id="SMF79531.1"/>
    </source>
</evidence>
<protein>
    <submittedName>
        <fullName evidence="2">Diamine N-acetyltransferase</fullName>
    </submittedName>
</protein>
<keyword evidence="2" id="KW-0808">Transferase</keyword>
<dbReference type="EMBL" id="LT840184">
    <property type="protein sequence ID" value="SMF79531.1"/>
    <property type="molecule type" value="Genomic_DNA"/>
</dbReference>
<evidence type="ECO:0000313" key="3">
    <source>
        <dbReference type="Proteomes" id="UP000192940"/>
    </source>
</evidence>
<feature type="domain" description="N-acetyltransferase" evidence="1">
    <location>
        <begin position="2"/>
        <end position="146"/>
    </location>
</feature>
<dbReference type="Gene3D" id="3.40.630.30">
    <property type="match status" value="1"/>
</dbReference>
<sequence>MISLRKIDRSNWEECIHLRVREEQERFMASNLYSIAEVQFLPGFMTRAIILDDKVIGFLMYGIDPDDQNYWIYRFMIDDQFQGKGYGRAAMNLLIQQIEAADNRTEVIMIGYNSDNEGARRLYKSVGFEEIGLAPWGEELARYTYK</sequence>
<dbReference type="RefSeq" id="WP_208918606.1">
    <property type="nucleotide sequence ID" value="NZ_LT840184.1"/>
</dbReference>
<evidence type="ECO:0000259" key="1">
    <source>
        <dbReference type="PROSITE" id="PS51186"/>
    </source>
</evidence>
<dbReference type="Pfam" id="PF00583">
    <property type="entry name" value="Acetyltransf_1"/>
    <property type="match status" value="1"/>
</dbReference>
<keyword evidence="3" id="KW-1185">Reference proteome</keyword>